<dbReference type="Proteomes" id="UP000664702">
    <property type="component" value="Chromosome"/>
</dbReference>
<name>A0A939RZ52_9BRAD</name>
<organism evidence="2">
    <name type="scientific">Bradyrhizobium barranii subsp. barranii</name>
    <dbReference type="NCBI Taxonomy" id="2823807"/>
    <lineage>
        <taxon>Bacteria</taxon>
        <taxon>Pseudomonadati</taxon>
        <taxon>Pseudomonadota</taxon>
        <taxon>Alphaproteobacteria</taxon>
        <taxon>Hyphomicrobiales</taxon>
        <taxon>Nitrobacteraceae</taxon>
        <taxon>Bradyrhizobium</taxon>
        <taxon>Bradyrhizobium barranii</taxon>
    </lineage>
</organism>
<dbReference type="InterPro" id="IPR036928">
    <property type="entry name" value="AS_sf"/>
</dbReference>
<dbReference type="Gene3D" id="3.90.1300.10">
    <property type="entry name" value="Amidase signature (AS) domain"/>
    <property type="match status" value="1"/>
</dbReference>
<reference evidence="2" key="1">
    <citation type="submission" date="2021-03" db="EMBL/GenBank/DDBJ databases">
        <title>Whole Genome Sequence of Bradyrhizobium sp. Strain 144S4.</title>
        <authorList>
            <person name="Bromfield E.S.P."/>
            <person name="Cloutier S."/>
        </authorList>
    </citation>
    <scope>NUCLEOTIDE SEQUENCE [LARGE SCALE GENOMIC DNA]</scope>
    <source>
        <strain evidence="2">144S4</strain>
    </source>
</reference>
<proteinExistence type="predicted"/>
<dbReference type="AlphaFoldDB" id="A0A939RZ52"/>
<evidence type="ECO:0000313" key="2">
    <source>
        <dbReference type="EMBL" id="MBO1863587.1"/>
    </source>
</evidence>
<sequence length="175" mass="17383">MQDTLGAFVPGPIIQRAPHGSGPLSGLSFAVKDLFDVAGGVTGCGNPDWAATHEIAKADAWAVDALLGAGASLTGKTITDEISLGLLGINKFYGTPLNPRAPDRVPGGSSSGSASAVAGGLADFALGTDSGGSVRIPASFCGIYGLRPTHGRISIAGMMPQAPSSIPLAISLAMP</sequence>
<dbReference type="EMBL" id="JAGEMI010000001">
    <property type="protein sequence ID" value="MBO1863587.1"/>
    <property type="molecule type" value="Genomic_DNA"/>
</dbReference>
<dbReference type="Pfam" id="PF01425">
    <property type="entry name" value="Amidase"/>
    <property type="match status" value="1"/>
</dbReference>
<evidence type="ECO:0000259" key="1">
    <source>
        <dbReference type="Pfam" id="PF01425"/>
    </source>
</evidence>
<dbReference type="InterPro" id="IPR023631">
    <property type="entry name" value="Amidase_dom"/>
</dbReference>
<feature type="domain" description="Amidase" evidence="1">
    <location>
        <begin position="19"/>
        <end position="164"/>
    </location>
</feature>
<dbReference type="PANTHER" id="PTHR46310">
    <property type="entry name" value="AMIDASE 1"/>
    <property type="match status" value="1"/>
</dbReference>
<dbReference type="RefSeq" id="WP_208086084.1">
    <property type="nucleotide sequence ID" value="NZ_CP086136.1"/>
</dbReference>
<dbReference type="InterPro" id="IPR020556">
    <property type="entry name" value="Amidase_CS"/>
</dbReference>
<dbReference type="PANTHER" id="PTHR46310:SF7">
    <property type="entry name" value="AMIDASE 1"/>
    <property type="match status" value="1"/>
</dbReference>
<accession>A0A939RZ52</accession>
<protein>
    <recommendedName>
        <fullName evidence="1">Amidase domain-containing protein</fullName>
    </recommendedName>
</protein>
<reference evidence="3 4" key="2">
    <citation type="journal article" date="2022" name="Int. J. Syst. Evol. Microbiol.">
        <title>Strains of Bradyrhizobium barranii sp. nov. associated with legumes native to Canada are symbionts of soybeans and belong to different subspecies (subsp. barranii subsp. nov. and subsp. apii subsp. nov.) and symbiovars (sv. glycinearum and sv. septentrionale).</title>
        <authorList>
            <person name="Bromfield E.S.P."/>
            <person name="Cloutier S."/>
            <person name="Wasai-Hara S."/>
            <person name="Minamisawa K."/>
        </authorList>
    </citation>
    <scope>NUCLEOTIDE SEQUENCE [LARGE SCALE GENOMIC DNA]</scope>
    <source>
        <strain evidence="3 4">144S4</strain>
    </source>
</reference>
<evidence type="ECO:0000313" key="3">
    <source>
        <dbReference type="EMBL" id="UEM16369.1"/>
    </source>
</evidence>
<dbReference type="KEGG" id="bban:J4G43_020435"/>
<evidence type="ECO:0000313" key="4">
    <source>
        <dbReference type="Proteomes" id="UP000664702"/>
    </source>
</evidence>
<gene>
    <name evidence="3" type="ORF">J4G43_020435</name>
    <name evidence="2" type="ORF">J4G43_22505</name>
</gene>
<dbReference type="SUPFAM" id="SSF75304">
    <property type="entry name" value="Amidase signature (AS) enzymes"/>
    <property type="match status" value="1"/>
</dbReference>
<dbReference type="EMBL" id="CP086136">
    <property type="protein sequence ID" value="UEM16369.1"/>
    <property type="molecule type" value="Genomic_DNA"/>
</dbReference>
<dbReference type="PROSITE" id="PS00571">
    <property type="entry name" value="AMIDASES"/>
    <property type="match status" value="1"/>
</dbReference>